<accession>A0A0E9PDS5</accession>
<sequence length="50" mass="5645">MMIYYGSPSLELMPSDCFASFPLTAQLPWKACSGERDGYHGTLLRLFSRV</sequence>
<evidence type="ECO:0000313" key="1">
    <source>
        <dbReference type="EMBL" id="JAH01998.1"/>
    </source>
</evidence>
<dbReference type="EMBL" id="GBXM01106579">
    <property type="protein sequence ID" value="JAH01998.1"/>
    <property type="molecule type" value="Transcribed_RNA"/>
</dbReference>
<proteinExistence type="predicted"/>
<organism evidence="1">
    <name type="scientific">Anguilla anguilla</name>
    <name type="common">European freshwater eel</name>
    <name type="synonym">Muraena anguilla</name>
    <dbReference type="NCBI Taxonomy" id="7936"/>
    <lineage>
        <taxon>Eukaryota</taxon>
        <taxon>Metazoa</taxon>
        <taxon>Chordata</taxon>
        <taxon>Craniata</taxon>
        <taxon>Vertebrata</taxon>
        <taxon>Euteleostomi</taxon>
        <taxon>Actinopterygii</taxon>
        <taxon>Neopterygii</taxon>
        <taxon>Teleostei</taxon>
        <taxon>Anguilliformes</taxon>
        <taxon>Anguillidae</taxon>
        <taxon>Anguilla</taxon>
    </lineage>
</organism>
<protein>
    <submittedName>
        <fullName evidence="1">Uncharacterized protein</fullName>
    </submittedName>
</protein>
<reference evidence="1" key="2">
    <citation type="journal article" date="2015" name="Fish Shellfish Immunol.">
        <title>Early steps in the European eel (Anguilla anguilla)-Vibrio vulnificus interaction in the gills: Role of the RtxA13 toxin.</title>
        <authorList>
            <person name="Callol A."/>
            <person name="Pajuelo D."/>
            <person name="Ebbesson L."/>
            <person name="Teles M."/>
            <person name="MacKenzie S."/>
            <person name="Amaro C."/>
        </authorList>
    </citation>
    <scope>NUCLEOTIDE SEQUENCE</scope>
</reference>
<dbReference type="AlphaFoldDB" id="A0A0E9PDS5"/>
<name>A0A0E9PDS5_ANGAN</name>
<reference evidence="1" key="1">
    <citation type="submission" date="2014-11" db="EMBL/GenBank/DDBJ databases">
        <authorList>
            <person name="Amaro Gonzalez C."/>
        </authorList>
    </citation>
    <scope>NUCLEOTIDE SEQUENCE</scope>
</reference>